<dbReference type="InterPro" id="IPR056792">
    <property type="entry name" value="PRC_RimM"/>
</dbReference>
<dbReference type="Proteomes" id="UP000199287">
    <property type="component" value="Unassembled WGS sequence"/>
</dbReference>
<comment type="similarity">
    <text evidence="5">Belongs to the RimM family.</text>
</comment>
<comment type="subunit">
    <text evidence="5">Binds ribosomal protein uS19.</text>
</comment>
<dbReference type="SUPFAM" id="SSF50447">
    <property type="entry name" value="Translation proteins"/>
    <property type="match status" value="1"/>
</dbReference>
<keyword evidence="4 5" id="KW-0143">Chaperone</keyword>
<keyword evidence="2 5" id="KW-0690">Ribosome biogenesis</keyword>
<evidence type="ECO:0000256" key="3">
    <source>
        <dbReference type="ARBA" id="ARBA00022552"/>
    </source>
</evidence>
<organism evidence="8 9">
    <name type="scientific">Tindallia magadiensis</name>
    <dbReference type="NCBI Taxonomy" id="69895"/>
    <lineage>
        <taxon>Bacteria</taxon>
        <taxon>Bacillati</taxon>
        <taxon>Bacillota</taxon>
        <taxon>Clostridia</taxon>
        <taxon>Peptostreptococcales</taxon>
        <taxon>Tindalliaceae</taxon>
        <taxon>Tindallia</taxon>
    </lineage>
</organism>
<dbReference type="STRING" id="69895.SAMN05192551_101277"/>
<dbReference type="Gene3D" id="2.40.30.60">
    <property type="entry name" value="RimM"/>
    <property type="match status" value="1"/>
</dbReference>
<evidence type="ECO:0000256" key="4">
    <source>
        <dbReference type="ARBA" id="ARBA00023186"/>
    </source>
</evidence>
<dbReference type="Pfam" id="PF01782">
    <property type="entry name" value="RimM"/>
    <property type="match status" value="1"/>
</dbReference>
<evidence type="ECO:0000313" key="8">
    <source>
        <dbReference type="EMBL" id="SFH50682.1"/>
    </source>
</evidence>
<dbReference type="InterPro" id="IPR009000">
    <property type="entry name" value="Transl_B-barrel_sf"/>
</dbReference>
<evidence type="ECO:0000313" key="9">
    <source>
        <dbReference type="Proteomes" id="UP000199287"/>
    </source>
</evidence>
<dbReference type="SUPFAM" id="SSF50346">
    <property type="entry name" value="PRC-barrel domain"/>
    <property type="match status" value="1"/>
</dbReference>
<dbReference type="InterPro" id="IPR011033">
    <property type="entry name" value="PRC_barrel-like_sf"/>
</dbReference>
<evidence type="ECO:0000259" key="6">
    <source>
        <dbReference type="Pfam" id="PF01782"/>
    </source>
</evidence>
<dbReference type="HAMAP" id="MF_00014">
    <property type="entry name" value="Ribosome_mat_RimM"/>
    <property type="match status" value="1"/>
</dbReference>
<evidence type="ECO:0000256" key="2">
    <source>
        <dbReference type="ARBA" id="ARBA00022517"/>
    </source>
</evidence>
<keyword evidence="1 5" id="KW-0963">Cytoplasm</keyword>
<feature type="domain" description="Ribosome maturation factor RimM PRC barrel" evidence="7">
    <location>
        <begin position="98"/>
        <end position="164"/>
    </location>
</feature>
<dbReference type="GO" id="GO:0005840">
    <property type="term" value="C:ribosome"/>
    <property type="evidence" value="ECO:0007669"/>
    <property type="project" value="InterPro"/>
</dbReference>
<gene>
    <name evidence="5" type="primary">rimM</name>
    <name evidence="8" type="ORF">SAMN05192551_101277</name>
</gene>
<dbReference type="GO" id="GO:0005737">
    <property type="term" value="C:cytoplasm"/>
    <property type="evidence" value="ECO:0007669"/>
    <property type="project" value="UniProtKB-SubCell"/>
</dbReference>
<dbReference type="NCBIfam" id="TIGR02273">
    <property type="entry name" value="16S_RimM"/>
    <property type="match status" value="1"/>
</dbReference>
<evidence type="ECO:0000259" key="7">
    <source>
        <dbReference type="Pfam" id="PF24986"/>
    </source>
</evidence>
<dbReference type="AlphaFoldDB" id="A0A1I3AL06"/>
<keyword evidence="3 5" id="KW-0698">rRNA processing</keyword>
<dbReference type="InterPro" id="IPR036976">
    <property type="entry name" value="RimM_N_sf"/>
</dbReference>
<evidence type="ECO:0000256" key="1">
    <source>
        <dbReference type="ARBA" id="ARBA00022490"/>
    </source>
</evidence>
<dbReference type="InterPro" id="IPR011961">
    <property type="entry name" value="RimM"/>
</dbReference>
<dbReference type="GO" id="GO:0043022">
    <property type="term" value="F:ribosome binding"/>
    <property type="evidence" value="ECO:0007669"/>
    <property type="project" value="InterPro"/>
</dbReference>
<dbReference type="RefSeq" id="WP_093368832.1">
    <property type="nucleotide sequence ID" value="NZ_FOQA01000001.1"/>
</dbReference>
<dbReference type="OrthoDB" id="9810331at2"/>
<dbReference type="EMBL" id="FOQA01000001">
    <property type="protein sequence ID" value="SFH50682.1"/>
    <property type="molecule type" value="Genomic_DNA"/>
</dbReference>
<name>A0A1I3AL06_9FIRM</name>
<protein>
    <recommendedName>
        <fullName evidence="5">Ribosome maturation factor RimM</fullName>
    </recommendedName>
</protein>
<dbReference type="Gene3D" id="2.30.30.240">
    <property type="entry name" value="PRC-barrel domain"/>
    <property type="match status" value="1"/>
</dbReference>
<keyword evidence="9" id="KW-1185">Reference proteome</keyword>
<dbReference type="PANTHER" id="PTHR33692:SF1">
    <property type="entry name" value="RIBOSOME MATURATION FACTOR RIMM"/>
    <property type="match status" value="1"/>
</dbReference>
<evidence type="ECO:0000256" key="5">
    <source>
        <dbReference type="HAMAP-Rule" id="MF_00014"/>
    </source>
</evidence>
<feature type="domain" description="RimM N-terminal" evidence="6">
    <location>
        <begin position="6"/>
        <end position="85"/>
    </location>
</feature>
<accession>A0A1I3AL06</accession>
<dbReference type="GO" id="GO:0006364">
    <property type="term" value="P:rRNA processing"/>
    <property type="evidence" value="ECO:0007669"/>
    <property type="project" value="UniProtKB-UniRule"/>
</dbReference>
<reference evidence="9" key="1">
    <citation type="submission" date="2016-10" db="EMBL/GenBank/DDBJ databases">
        <authorList>
            <person name="Varghese N."/>
            <person name="Submissions S."/>
        </authorList>
    </citation>
    <scope>NUCLEOTIDE SEQUENCE [LARGE SCALE GENOMIC DNA]</scope>
    <source>
        <strain evidence="9">Z-7934</strain>
    </source>
</reference>
<dbReference type="PANTHER" id="PTHR33692">
    <property type="entry name" value="RIBOSOME MATURATION FACTOR RIMM"/>
    <property type="match status" value="1"/>
</dbReference>
<comment type="subcellular location">
    <subcellularLocation>
        <location evidence="5">Cytoplasm</location>
    </subcellularLocation>
</comment>
<dbReference type="InterPro" id="IPR002676">
    <property type="entry name" value="RimM_N"/>
</dbReference>
<comment type="domain">
    <text evidence="5">The PRC barrel domain binds ribosomal protein uS19.</text>
</comment>
<dbReference type="Pfam" id="PF24986">
    <property type="entry name" value="PRC_RimM"/>
    <property type="match status" value="1"/>
</dbReference>
<dbReference type="GO" id="GO:0042274">
    <property type="term" value="P:ribosomal small subunit biogenesis"/>
    <property type="evidence" value="ECO:0007669"/>
    <property type="project" value="UniProtKB-UniRule"/>
</dbReference>
<comment type="function">
    <text evidence="5">An accessory protein needed during the final step in the assembly of 30S ribosomal subunit, possibly for assembly of the head region. Essential for efficient processing of 16S rRNA. May be needed both before and after RbfA during the maturation of 16S rRNA. It has affinity for free ribosomal 30S subunits but not for 70S ribosomes.</text>
</comment>
<sequence length="166" mass="18950">MDFLKVGVVTNAHGINGGMKVKCLADELERFLELEWLYVGETHIRYDIKDVKIRSKDLLLYLSGVESMNQALELKGSYLYTDKSQRHELEEDQFYIADLIGMKVFDVNHCLVGHVEKINSSGAQDILVIKSQENKEYLIPNVKAFVKKISVEEGFMIIEPIEGLII</sequence>
<proteinExistence type="inferred from homology"/>